<dbReference type="Pfam" id="PF13441">
    <property type="entry name" value="Gly-zipper_YMGG"/>
    <property type="match status" value="1"/>
</dbReference>
<dbReference type="PROSITE" id="PS51257">
    <property type="entry name" value="PROKAR_LIPOPROTEIN"/>
    <property type="match status" value="1"/>
</dbReference>
<name>A0A1N6MA39_9VIBR</name>
<dbReference type="Proteomes" id="UP000184774">
    <property type="component" value="Unassembled WGS sequence"/>
</dbReference>
<dbReference type="AlphaFoldDB" id="A0A1N6MA39"/>
<dbReference type="EMBL" id="FSSB01000028">
    <property type="protein sequence ID" value="SIO96322.1"/>
    <property type="molecule type" value="Genomic_DNA"/>
</dbReference>
<evidence type="ECO:0000313" key="3">
    <source>
        <dbReference type="EMBL" id="SIO96322.1"/>
    </source>
</evidence>
<keyword evidence="1" id="KW-0175">Coiled coil</keyword>
<feature type="coiled-coil region" evidence="1">
    <location>
        <begin position="113"/>
        <end position="211"/>
    </location>
</feature>
<reference evidence="3 4" key="1">
    <citation type="submission" date="2016-12" db="EMBL/GenBank/DDBJ databases">
        <authorList>
            <person name="Song W.-J."/>
            <person name="Kurnit D.M."/>
        </authorList>
    </citation>
    <scope>NUCLEOTIDE SEQUENCE [LARGE SCALE GENOMIC DNA]</scope>
    <source>
        <strain evidence="3 4">CECT 9026</strain>
    </source>
</reference>
<evidence type="ECO:0000256" key="1">
    <source>
        <dbReference type="SAM" id="Coils"/>
    </source>
</evidence>
<dbReference type="InterPro" id="IPR027367">
    <property type="entry name" value="Gly-zipper_YMGG"/>
</dbReference>
<protein>
    <submittedName>
        <fullName evidence="3">Glycine zipper 2TM domain protein</fullName>
    </submittedName>
</protein>
<proteinExistence type="predicted"/>
<feature type="domain" description="YMGG-like Gly-zipper" evidence="2">
    <location>
        <begin position="35"/>
        <end position="72"/>
    </location>
</feature>
<sequence length="214" mass="23583">MIARNSKGFVSIGLFGCLLLSGCASTDRERTVYEGTAIGGIVGGTIGAVFGDSKGALIGGVIGAAVGSIYGDSVAKKKENYASTESYMNAVISEGEETLVGIKSERINLTKHVQAQRKLLAQLKNKRLEQTEKNQILRDTKKQAQQDLEYTQKLLAHLDEELRIQQKTMEEEKDLISVAMIDRGESVISSMQSEKRQLELVRVQLAQLDQRKMY</sequence>
<dbReference type="RefSeq" id="WP_074374753.1">
    <property type="nucleotide sequence ID" value="NZ_AP024907.1"/>
</dbReference>
<organism evidence="3 4">
    <name type="scientific">Vibrio spartinae</name>
    <dbReference type="NCBI Taxonomy" id="1918945"/>
    <lineage>
        <taxon>Bacteria</taxon>
        <taxon>Pseudomonadati</taxon>
        <taxon>Pseudomonadota</taxon>
        <taxon>Gammaproteobacteria</taxon>
        <taxon>Vibrionales</taxon>
        <taxon>Vibrionaceae</taxon>
        <taxon>Vibrio</taxon>
    </lineage>
</organism>
<accession>A0A1N6MA39</accession>
<gene>
    <name evidence="3" type="ORF">VSP9026_04106</name>
</gene>
<evidence type="ECO:0000259" key="2">
    <source>
        <dbReference type="Pfam" id="PF13441"/>
    </source>
</evidence>
<evidence type="ECO:0000313" key="4">
    <source>
        <dbReference type="Proteomes" id="UP000184774"/>
    </source>
</evidence>